<reference evidence="1 2" key="1">
    <citation type="submission" date="2023-01" db="EMBL/GenBank/DDBJ databases">
        <title>Analysis of 21 Apiospora genomes using comparative genomics revels a genus with tremendous synthesis potential of carbohydrate active enzymes and secondary metabolites.</title>
        <authorList>
            <person name="Sorensen T."/>
        </authorList>
    </citation>
    <scope>NUCLEOTIDE SEQUENCE [LARGE SCALE GENOMIC DNA]</scope>
    <source>
        <strain evidence="1 2">CBS 114990</strain>
    </source>
</reference>
<gene>
    <name evidence="1" type="ORF">PG997_005354</name>
</gene>
<accession>A0ABR1X4Q7</accession>
<dbReference type="Proteomes" id="UP001433268">
    <property type="component" value="Unassembled WGS sequence"/>
</dbReference>
<organism evidence="1 2">
    <name type="scientific">Apiospora hydei</name>
    <dbReference type="NCBI Taxonomy" id="1337664"/>
    <lineage>
        <taxon>Eukaryota</taxon>
        <taxon>Fungi</taxon>
        <taxon>Dikarya</taxon>
        <taxon>Ascomycota</taxon>
        <taxon>Pezizomycotina</taxon>
        <taxon>Sordariomycetes</taxon>
        <taxon>Xylariomycetidae</taxon>
        <taxon>Amphisphaeriales</taxon>
        <taxon>Apiosporaceae</taxon>
        <taxon>Apiospora</taxon>
    </lineage>
</organism>
<evidence type="ECO:0000313" key="1">
    <source>
        <dbReference type="EMBL" id="KAK8090393.1"/>
    </source>
</evidence>
<sequence>MVRNHQAWTATASSQLHVRTEHPHGYLRRCVAPASTIRCEAILYKYTAVSRIENSFFSSSSSASSAFYNILNTLNNNYYNTPIFTHHHHQHQQQQLPESLLYSPLPTITTTSFFGTHSTTFKMQSFNMIAAFAAMFAMVSGQTFTAGQAITVAGQTVTLPTAITVSGFNLSTISAGNVAVPTLSL</sequence>
<dbReference type="EMBL" id="JAQQWN010000004">
    <property type="protein sequence ID" value="KAK8090393.1"/>
    <property type="molecule type" value="Genomic_DNA"/>
</dbReference>
<dbReference type="GeneID" id="92042729"/>
<dbReference type="RefSeq" id="XP_066673287.1">
    <property type="nucleotide sequence ID" value="XM_066809669.1"/>
</dbReference>
<protein>
    <submittedName>
        <fullName evidence="1">Uncharacterized protein</fullName>
    </submittedName>
</protein>
<keyword evidence="2" id="KW-1185">Reference proteome</keyword>
<comment type="caution">
    <text evidence="1">The sequence shown here is derived from an EMBL/GenBank/DDBJ whole genome shotgun (WGS) entry which is preliminary data.</text>
</comment>
<evidence type="ECO:0000313" key="2">
    <source>
        <dbReference type="Proteomes" id="UP001433268"/>
    </source>
</evidence>
<name>A0ABR1X4Q7_9PEZI</name>
<proteinExistence type="predicted"/>